<accession>R6TLQ3</accession>
<sequence>MRKFGLCKKGGLYECQYCGLKYSPEEISNLYKIRIDNSDKINNLLKLARQAKRNNNWEKCAQYYEMVMIEDSENWEASFYADFSGVVGFSGKKASLIYSVISNALDTTLPLIRDTVPDQTEQENAVLEIAQDIFDLTKRLNTDVDTYSSANSVLYVINTLYVTGNKIESVFPDNANYETLIADLWKSGVKIHFSILDYITDTKNAKAIIQSYSNKIKQYDEDYECPKFKPAFVTSLKKLFNK</sequence>
<evidence type="ECO:0000313" key="1">
    <source>
        <dbReference type="EMBL" id="CDC70679.1"/>
    </source>
</evidence>
<dbReference type="AlphaFoldDB" id="R6TLQ3"/>
<protein>
    <submittedName>
        <fullName evidence="1">Uncharacterized protein</fullName>
    </submittedName>
</protein>
<comment type="caution">
    <text evidence="1">The sequence shown here is derived from an EMBL/GenBank/DDBJ whole genome shotgun (WGS) entry which is preliminary data.</text>
</comment>
<reference evidence="1" key="1">
    <citation type="submission" date="2012-11" db="EMBL/GenBank/DDBJ databases">
        <title>Dependencies among metagenomic species, viruses, plasmids and units of genetic variation.</title>
        <authorList>
            <person name="Nielsen H.B."/>
            <person name="Almeida M."/>
            <person name="Juncker A.S."/>
            <person name="Rasmussen S."/>
            <person name="Li J."/>
            <person name="Sunagawa S."/>
            <person name="Plichta D."/>
            <person name="Gautier L."/>
            <person name="Le Chatelier E."/>
            <person name="Peletier E."/>
            <person name="Bonde I."/>
            <person name="Nielsen T."/>
            <person name="Manichanh C."/>
            <person name="Arumugam M."/>
            <person name="Batto J."/>
            <person name="Santos M.B.Q.D."/>
            <person name="Blom N."/>
            <person name="Borruel N."/>
            <person name="Burgdorf K.S."/>
            <person name="Boumezbeur F."/>
            <person name="Casellas F."/>
            <person name="Dore J."/>
            <person name="Guarner F."/>
            <person name="Hansen T."/>
            <person name="Hildebrand F."/>
            <person name="Kaas R.S."/>
            <person name="Kennedy S."/>
            <person name="Kristiansen K."/>
            <person name="Kultima J.R."/>
            <person name="Leonard P."/>
            <person name="Levenez F."/>
            <person name="Lund O."/>
            <person name="Moumen B."/>
            <person name="Le Paslier D."/>
            <person name="Pons N."/>
            <person name="Pedersen O."/>
            <person name="Prifti E."/>
            <person name="Qin J."/>
            <person name="Raes J."/>
            <person name="Tap J."/>
            <person name="Tims S."/>
            <person name="Ussery D.W."/>
            <person name="Yamada T."/>
            <person name="MetaHit consortium"/>
            <person name="Renault P."/>
            <person name="Sicheritz-Ponten T."/>
            <person name="Bork P."/>
            <person name="Wang J."/>
            <person name="Brunak S."/>
            <person name="Ehrlich S.D."/>
        </authorList>
    </citation>
    <scope>NUCLEOTIDE SEQUENCE [LARGE SCALE GENOMIC DNA]</scope>
</reference>
<organism evidence="1 2">
    <name type="scientific">Candidatus Colimorpha enterica</name>
    <dbReference type="NCBI Taxonomy" id="3083063"/>
    <lineage>
        <taxon>Bacteria</taxon>
        <taxon>Pseudomonadati</taxon>
        <taxon>Bacteroidota</taxon>
        <taxon>Bacteroidia</taxon>
        <taxon>Bacteroidales</taxon>
        <taxon>Candidatus Colimorpha</taxon>
    </lineage>
</organism>
<evidence type="ECO:0000313" key="2">
    <source>
        <dbReference type="Proteomes" id="UP000017938"/>
    </source>
</evidence>
<name>R6TLQ3_9BACT</name>
<proteinExistence type="predicted"/>
<gene>
    <name evidence="1" type="ORF">BN580_00757</name>
</gene>
<dbReference type="Proteomes" id="UP000017938">
    <property type="component" value="Unassembled WGS sequence"/>
</dbReference>
<dbReference type="EMBL" id="CBFW010000041">
    <property type="protein sequence ID" value="CDC70679.1"/>
    <property type="molecule type" value="Genomic_DNA"/>
</dbReference>